<gene>
    <name evidence="1" type="ORF">GUITHDRAFT_136108</name>
</gene>
<dbReference type="GeneID" id="17305906"/>
<dbReference type="AlphaFoldDB" id="L1JMF8"/>
<accession>L1JMF8</accession>
<evidence type="ECO:0000313" key="3">
    <source>
        <dbReference type="Proteomes" id="UP000011087"/>
    </source>
</evidence>
<dbReference type="Proteomes" id="UP000011087">
    <property type="component" value="Unassembled WGS sequence"/>
</dbReference>
<sequence length="152" mass="16947">MEDQNDSMSGFMKLETCRGNSHEDCFMPDWMMNVMMEDSQWLDSYQRSAMKKSMSLSGECKIEVVQEENSDTGDADPVSVDSRLAASQGQGAFALPAGEFANWSKLESNVTAATSRLLTEAKYVPPPDRACNKRKLLRMESDDVKDGPVDME</sequence>
<organism evidence="1">
    <name type="scientific">Guillardia theta (strain CCMP2712)</name>
    <name type="common">Cryptophyte</name>
    <dbReference type="NCBI Taxonomy" id="905079"/>
    <lineage>
        <taxon>Eukaryota</taxon>
        <taxon>Cryptophyceae</taxon>
        <taxon>Pyrenomonadales</taxon>
        <taxon>Geminigeraceae</taxon>
        <taxon>Guillardia</taxon>
    </lineage>
</organism>
<dbReference type="RefSeq" id="XP_005836424.1">
    <property type="nucleotide sequence ID" value="XM_005836367.1"/>
</dbReference>
<dbReference type="PaxDb" id="55529-EKX49444"/>
<proteinExistence type="predicted"/>
<dbReference type="EnsemblProtists" id="EKX49444">
    <property type="protein sequence ID" value="EKX49444"/>
    <property type="gene ID" value="GUITHDRAFT_136108"/>
</dbReference>
<dbReference type="EMBL" id="JH992982">
    <property type="protein sequence ID" value="EKX49444.1"/>
    <property type="molecule type" value="Genomic_DNA"/>
</dbReference>
<reference evidence="2" key="3">
    <citation type="submission" date="2015-06" db="UniProtKB">
        <authorList>
            <consortium name="EnsemblProtists"/>
        </authorList>
    </citation>
    <scope>IDENTIFICATION</scope>
</reference>
<keyword evidence="3" id="KW-1185">Reference proteome</keyword>
<reference evidence="1 3" key="1">
    <citation type="journal article" date="2012" name="Nature">
        <title>Algal genomes reveal evolutionary mosaicism and the fate of nucleomorphs.</title>
        <authorList>
            <consortium name="DOE Joint Genome Institute"/>
            <person name="Curtis B.A."/>
            <person name="Tanifuji G."/>
            <person name="Burki F."/>
            <person name="Gruber A."/>
            <person name="Irimia M."/>
            <person name="Maruyama S."/>
            <person name="Arias M.C."/>
            <person name="Ball S.G."/>
            <person name="Gile G.H."/>
            <person name="Hirakawa Y."/>
            <person name="Hopkins J.F."/>
            <person name="Kuo A."/>
            <person name="Rensing S.A."/>
            <person name="Schmutz J."/>
            <person name="Symeonidi A."/>
            <person name="Elias M."/>
            <person name="Eveleigh R.J."/>
            <person name="Herman E.K."/>
            <person name="Klute M.J."/>
            <person name="Nakayama T."/>
            <person name="Obornik M."/>
            <person name="Reyes-Prieto A."/>
            <person name="Armbrust E.V."/>
            <person name="Aves S.J."/>
            <person name="Beiko R.G."/>
            <person name="Coutinho P."/>
            <person name="Dacks J.B."/>
            <person name="Durnford D.G."/>
            <person name="Fast N.M."/>
            <person name="Green B.R."/>
            <person name="Grisdale C.J."/>
            <person name="Hempel F."/>
            <person name="Henrissat B."/>
            <person name="Hoppner M.P."/>
            <person name="Ishida K."/>
            <person name="Kim E."/>
            <person name="Koreny L."/>
            <person name="Kroth P.G."/>
            <person name="Liu Y."/>
            <person name="Malik S.B."/>
            <person name="Maier U.G."/>
            <person name="McRose D."/>
            <person name="Mock T."/>
            <person name="Neilson J.A."/>
            <person name="Onodera N.T."/>
            <person name="Poole A.M."/>
            <person name="Pritham E.J."/>
            <person name="Richards T.A."/>
            <person name="Rocap G."/>
            <person name="Roy S.W."/>
            <person name="Sarai C."/>
            <person name="Schaack S."/>
            <person name="Shirato S."/>
            <person name="Slamovits C.H."/>
            <person name="Spencer D.F."/>
            <person name="Suzuki S."/>
            <person name="Worden A.Z."/>
            <person name="Zauner S."/>
            <person name="Barry K."/>
            <person name="Bell C."/>
            <person name="Bharti A.K."/>
            <person name="Crow J.A."/>
            <person name="Grimwood J."/>
            <person name="Kramer R."/>
            <person name="Lindquist E."/>
            <person name="Lucas S."/>
            <person name="Salamov A."/>
            <person name="McFadden G.I."/>
            <person name="Lane C.E."/>
            <person name="Keeling P.J."/>
            <person name="Gray M.W."/>
            <person name="Grigoriev I.V."/>
            <person name="Archibald J.M."/>
        </authorList>
    </citation>
    <scope>NUCLEOTIDE SEQUENCE</scope>
    <source>
        <strain evidence="1 3">CCMP2712</strain>
    </source>
</reference>
<evidence type="ECO:0000313" key="1">
    <source>
        <dbReference type="EMBL" id="EKX49444.1"/>
    </source>
</evidence>
<dbReference type="HOGENOM" id="CLU_1725784_0_0_1"/>
<dbReference type="KEGG" id="gtt:GUITHDRAFT_136108"/>
<reference evidence="3" key="2">
    <citation type="submission" date="2012-11" db="EMBL/GenBank/DDBJ databases">
        <authorList>
            <person name="Kuo A."/>
            <person name="Curtis B.A."/>
            <person name="Tanifuji G."/>
            <person name="Burki F."/>
            <person name="Gruber A."/>
            <person name="Irimia M."/>
            <person name="Maruyama S."/>
            <person name="Arias M.C."/>
            <person name="Ball S.G."/>
            <person name="Gile G.H."/>
            <person name="Hirakawa Y."/>
            <person name="Hopkins J.F."/>
            <person name="Rensing S.A."/>
            <person name="Schmutz J."/>
            <person name="Symeonidi A."/>
            <person name="Elias M."/>
            <person name="Eveleigh R.J."/>
            <person name="Herman E.K."/>
            <person name="Klute M.J."/>
            <person name="Nakayama T."/>
            <person name="Obornik M."/>
            <person name="Reyes-Prieto A."/>
            <person name="Armbrust E.V."/>
            <person name="Aves S.J."/>
            <person name="Beiko R.G."/>
            <person name="Coutinho P."/>
            <person name="Dacks J.B."/>
            <person name="Durnford D.G."/>
            <person name="Fast N.M."/>
            <person name="Green B.R."/>
            <person name="Grisdale C."/>
            <person name="Hempe F."/>
            <person name="Henrissat B."/>
            <person name="Hoppner M.P."/>
            <person name="Ishida K.-I."/>
            <person name="Kim E."/>
            <person name="Koreny L."/>
            <person name="Kroth P.G."/>
            <person name="Liu Y."/>
            <person name="Malik S.-B."/>
            <person name="Maier U.G."/>
            <person name="McRose D."/>
            <person name="Mock T."/>
            <person name="Neilson J.A."/>
            <person name="Onodera N.T."/>
            <person name="Poole A.M."/>
            <person name="Pritham E.J."/>
            <person name="Richards T.A."/>
            <person name="Rocap G."/>
            <person name="Roy S.W."/>
            <person name="Sarai C."/>
            <person name="Schaack S."/>
            <person name="Shirato S."/>
            <person name="Slamovits C.H."/>
            <person name="Spencer D.F."/>
            <person name="Suzuki S."/>
            <person name="Worden A.Z."/>
            <person name="Zauner S."/>
            <person name="Barry K."/>
            <person name="Bell C."/>
            <person name="Bharti A.K."/>
            <person name="Crow J.A."/>
            <person name="Grimwood J."/>
            <person name="Kramer R."/>
            <person name="Lindquist E."/>
            <person name="Lucas S."/>
            <person name="Salamov A."/>
            <person name="McFadden G.I."/>
            <person name="Lane C.E."/>
            <person name="Keeling P.J."/>
            <person name="Gray M.W."/>
            <person name="Grigoriev I.V."/>
            <person name="Archibald J.M."/>
        </authorList>
    </citation>
    <scope>NUCLEOTIDE SEQUENCE</scope>
    <source>
        <strain evidence="3">CCMP2712</strain>
    </source>
</reference>
<protein>
    <submittedName>
        <fullName evidence="1 2">Uncharacterized protein</fullName>
    </submittedName>
</protein>
<evidence type="ECO:0000313" key="2">
    <source>
        <dbReference type="EnsemblProtists" id="EKX49444"/>
    </source>
</evidence>
<name>L1JMF8_GUITC</name>